<reference evidence="3" key="1">
    <citation type="submission" date="2016-10" db="EMBL/GenBank/DDBJ databases">
        <authorList>
            <person name="Varghese N."/>
            <person name="Submissions S."/>
        </authorList>
    </citation>
    <scope>NUCLEOTIDE SEQUENCE [LARGE SCALE GENOMIC DNA]</scope>
    <source>
        <strain evidence="3">DSM 44675</strain>
    </source>
</reference>
<proteinExistence type="predicted"/>
<evidence type="ECO:0000313" key="2">
    <source>
        <dbReference type="EMBL" id="SEL72823.1"/>
    </source>
</evidence>
<keyword evidence="3" id="KW-1185">Reference proteome</keyword>
<gene>
    <name evidence="2" type="ORF">SAMN05444583_113124</name>
</gene>
<dbReference type="RefSeq" id="WP_072753770.1">
    <property type="nucleotide sequence ID" value="NZ_FOAW01000013.1"/>
</dbReference>
<dbReference type="Pfam" id="PF13360">
    <property type="entry name" value="PQQ_2"/>
    <property type="match status" value="1"/>
</dbReference>
<dbReference type="AlphaFoldDB" id="A0A1H7SJX9"/>
<accession>A0A1H7SJX9</accession>
<name>A0A1H7SJX9_9NOCA</name>
<dbReference type="Gene3D" id="2.130.10.10">
    <property type="entry name" value="YVTN repeat-like/Quinoprotein amine dehydrogenase"/>
    <property type="match status" value="2"/>
</dbReference>
<evidence type="ECO:0000259" key="1">
    <source>
        <dbReference type="Pfam" id="PF13360"/>
    </source>
</evidence>
<organism evidence="2 3">
    <name type="scientific">Rhodococcus maanshanensis</name>
    <dbReference type="NCBI Taxonomy" id="183556"/>
    <lineage>
        <taxon>Bacteria</taxon>
        <taxon>Bacillati</taxon>
        <taxon>Actinomycetota</taxon>
        <taxon>Actinomycetes</taxon>
        <taxon>Mycobacteriales</taxon>
        <taxon>Nocardiaceae</taxon>
        <taxon>Rhodococcus</taxon>
    </lineage>
</organism>
<protein>
    <submittedName>
        <fullName evidence="2">PQQ-like domain-containing protein</fullName>
    </submittedName>
</protein>
<dbReference type="InterPro" id="IPR015943">
    <property type="entry name" value="WD40/YVTN_repeat-like_dom_sf"/>
</dbReference>
<feature type="domain" description="Pyrrolo-quinoline quinone repeat" evidence="1">
    <location>
        <begin position="332"/>
        <end position="432"/>
    </location>
</feature>
<dbReference type="InterPro" id="IPR002372">
    <property type="entry name" value="PQQ_rpt_dom"/>
</dbReference>
<dbReference type="OrthoDB" id="4503168at2"/>
<dbReference type="InterPro" id="IPR011047">
    <property type="entry name" value="Quinoprotein_ADH-like_sf"/>
</dbReference>
<sequence length="463" mass="49158">MRSRLRGHWRLVLLVIAMLLGSVVMVTRVVTDRPPAVDSAAEQFAIETPLAERPEVAWALDIGRLTDNTGEVLLSMPTTLDTYYGYGGILDAGDVVVAATAHPLAGGGDPSSGQAVGNVTLVGIDPADGSAIWRTRVGNISQCSQEVGPAVLSCWSGRRIVFVETASGKLLSELGTDFDLSGAQVVGDLVYASGSEGEARTPVLTSGTVTDISAHWRRTFTVDGEYPAAYAVPAAGAVIASARGDGDPQYNFAVFDLDTGAERFTFGGDSLQPVGDGMFLTSRGGRSGTVGTQDLLAADGSLIRAVPIPSYSAQWHPSSPSVPSPLFLGDGAYDPTNGDERWRSPALVKDEFSGRDTALAAVVGRTALVTSPESRTITGLDLESGAQRWQTPWQDAYWIRDGLTDGEYYVFGDYTGVHSIRARDGKIVWSLPLPEGADPREVRVSSAGGAMMVAWRNQFTVWR</sequence>
<evidence type="ECO:0000313" key="3">
    <source>
        <dbReference type="Proteomes" id="UP000198677"/>
    </source>
</evidence>
<dbReference type="Proteomes" id="UP000198677">
    <property type="component" value="Unassembled WGS sequence"/>
</dbReference>
<dbReference type="SUPFAM" id="SSF50998">
    <property type="entry name" value="Quinoprotein alcohol dehydrogenase-like"/>
    <property type="match status" value="1"/>
</dbReference>
<dbReference type="EMBL" id="FOAW01000013">
    <property type="protein sequence ID" value="SEL72823.1"/>
    <property type="molecule type" value="Genomic_DNA"/>
</dbReference>